<comment type="caution">
    <text evidence="7">The sequence shown here is derived from an EMBL/GenBank/DDBJ whole genome shotgun (WGS) entry which is preliminary data.</text>
</comment>
<evidence type="ECO:0000313" key="8">
    <source>
        <dbReference type="Proteomes" id="UP001597318"/>
    </source>
</evidence>
<keyword evidence="2" id="KW-0479">Metal-binding</keyword>
<dbReference type="Pfam" id="PF22026">
    <property type="entry name" value="Alpha-amylase_C_2"/>
    <property type="match status" value="1"/>
</dbReference>
<comment type="cofactor">
    <cofactor evidence="1">
        <name>Ca(2+)</name>
        <dbReference type="ChEBI" id="CHEBI:29108"/>
    </cofactor>
</comment>
<dbReference type="Proteomes" id="UP001597318">
    <property type="component" value="Unassembled WGS sequence"/>
</dbReference>
<reference evidence="8" key="1">
    <citation type="journal article" date="2019" name="Int. J. Syst. Evol. Microbiol.">
        <title>The Global Catalogue of Microorganisms (GCM) 10K type strain sequencing project: providing services to taxonomists for standard genome sequencing and annotation.</title>
        <authorList>
            <consortium name="The Broad Institute Genomics Platform"/>
            <consortium name="The Broad Institute Genome Sequencing Center for Infectious Disease"/>
            <person name="Wu L."/>
            <person name="Ma J."/>
        </authorList>
    </citation>
    <scope>NUCLEOTIDE SEQUENCE [LARGE SCALE GENOMIC DNA]</scope>
    <source>
        <strain evidence="8">CGMCC 1.15474</strain>
    </source>
</reference>
<gene>
    <name evidence="7" type="ORF">ACFSKK_21835</name>
</gene>
<evidence type="ECO:0000259" key="6">
    <source>
        <dbReference type="SMART" id="SM00642"/>
    </source>
</evidence>
<evidence type="ECO:0000313" key="7">
    <source>
        <dbReference type="EMBL" id="MFD2216321.1"/>
    </source>
</evidence>
<dbReference type="SMART" id="SM00642">
    <property type="entry name" value="Aamy"/>
    <property type="match status" value="1"/>
</dbReference>
<dbReference type="Gene3D" id="3.20.20.80">
    <property type="entry name" value="Glycosidases"/>
    <property type="match status" value="2"/>
</dbReference>
<dbReference type="Gene3D" id="2.60.40.1180">
    <property type="entry name" value="Golgi alpha-mannosidase II"/>
    <property type="match status" value="1"/>
</dbReference>
<dbReference type="SUPFAM" id="SSF51011">
    <property type="entry name" value="Glycosyl hydrolase domain"/>
    <property type="match status" value="1"/>
</dbReference>
<dbReference type="InterPro" id="IPR006047">
    <property type="entry name" value="GH13_cat_dom"/>
</dbReference>
<keyword evidence="8" id="KW-1185">Reference proteome</keyword>
<accession>A0ABW5C5E9</accession>
<evidence type="ECO:0000256" key="5">
    <source>
        <dbReference type="SAM" id="SignalP"/>
    </source>
</evidence>
<keyword evidence="4" id="KW-0812">Transmembrane</keyword>
<dbReference type="EMBL" id="JBHUIK010000006">
    <property type="protein sequence ID" value="MFD2216321.1"/>
    <property type="molecule type" value="Genomic_DNA"/>
</dbReference>
<keyword evidence="3 5" id="KW-0732">Signal</keyword>
<dbReference type="InterPro" id="IPR054174">
    <property type="entry name" value="Alpha-amylase-like_C"/>
</dbReference>
<dbReference type="InterPro" id="IPR013780">
    <property type="entry name" value="Glyco_hydro_b"/>
</dbReference>
<feature type="chain" id="PRO_5046991333" evidence="5">
    <location>
        <begin position="24"/>
        <end position="446"/>
    </location>
</feature>
<dbReference type="RefSeq" id="WP_247339954.1">
    <property type="nucleotide sequence ID" value="NZ_CP095550.1"/>
</dbReference>
<feature type="signal peptide" evidence="5">
    <location>
        <begin position="1"/>
        <end position="23"/>
    </location>
</feature>
<feature type="transmembrane region" description="Helical" evidence="4">
    <location>
        <begin position="419"/>
        <end position="439"/>
    </location>
</feature>
<dbReference type="InterPro" id="IPR017853">
    <property type="entry name" value="GH"/>
</dbReference>
<organism evidence="7 8">
    <name type="scientific">Metabacillus endolithicus</name>
    <dbReference type="NCBI Taxonomy" id="1535204"/>
    <lineage>
        <taxon>Bacteria</taxon>
        <taxon>Bacillati</taxon>
        <taxon>Bacillota</taxon>
        <taxon>Bacilli</taxon>
        <taxon>Bacillales</taxon>
        <taxon>Bacillaceae</taxon>
        <taxon>Metabacillus</taxon>
    </lineage>
</organism>
<sequence>MRRQALKLFLIPLLLFYAFPVSAAEKEEKAWQEEIAYYVVVDRFNNADPNNDGDDLNFEDPAAYHGGDIEGILTKIDYLHEMGFTTLILSSVFKETENSEVKQIDEHAGTVEDVKKLVDEAHKLNMKIMLDYGQKNEDMISTATSWMQETGIDGYYIKQADEVNQEVWQEFHQKLKEINKDYYLVGTVKEHDSDVISAYMESGFDSLLNIPFYEAATQAFTNVDQSLKPVTEVTEQSSPLLSTYVDSDETVRFTRHAIQNNQHPGVRLKMAFAYMYSIPGTPIVYYGSEIAVDGGEPPTNRPLMNFQSDEELIDYLEKLAIVRKTLPSLTKGDYELLYEKDGMIIFKRTYEEETVVVAINNSTESQKVKISYDKIAENKKLQGLLTGDTFEEENNEYEFIIDREIAEIYEIKEKTGLNIPFISVFIIVPTLFIIFLVLAKKRGKKK</sequence>
<protein>
    <submittedName>
        <fullName evidence="7">Alpha-amylase family glycosyl hydrolase</fullName>
    </submittedName>
</protein>
<evidence type="ECO:0000256" key="1">
    <source>
        <dbReference type="ARBA" id="ARBA00001913"/>
    </source>
</evidence>
<feature type="domain" description="Glycosyl hydrolase family 13 catalytic" evidence="6">
    <location>
        <begin position="38"/>
        <end position="323"/>
    </location>
</feature>
<dbReference type="PANTHER" id="PTHR10357:SF215">
    <property type="entry name" value="ALPHA-AMYLASE 1"/>
    <property type="match status" value="1"/>
</dbReference>
<dbReference type="PANTHER" id="PTHR10357">
    <property type="entry name" value="ALPHA-AMYLASE FAMILY MEMBER"/>
    <property type="match status" value="1"/>
</dbReference>
<proteinExistence type="predicted"/>
<keyword evidence="4" id="KW-0472">Membrane</keyword>
<evidence type="ECO:0000256" key="3">
    <source>
        <dbReference type="ARBA" id="ARBA00022729"/>
    </source>
</evidence>
<evidence type="ECO:0000256" key="4">
    <source>
        <dbReference type="SAM" id="Phobius"/>
    </source>
</evidence>
<dbReference type="Pfam" id="PF00128">
    <property type="entry name" value="Alpha-amylase"/>
    <property type="match status" value="2"/>
</dbReference>
<keyword evidence="7" id="KW-0378">Hydrolase</keyword>
<name>A0ABW5C5E9_9BACI</name>
<keyword evidence="4" id="KW-1133">Transmembrane helix</keyword>
<evidence type="ECO:0000256" key="2">
    <source>
        <dbReference type="ARBA" id="ARBA00022723"/>
    </source>
</evidence>
<dbReference type="SUPFAM" id="SSF51445">
    <property type="entry name" value="(Trans)glycosidases"/>
    <property type="match status" value="1"/>
</dbReference>
<dbReference type="GO" id="GO:0016787">
    <property type="term" value="F:hydrolase activity"/>
    <property type="evidence" value="ECO:0007669"/>
    <property type="project" value="UniProtKB-KW"/>
</dbReference>